<keyword evidence="2" id="KW-1185">Reference proteome</keyword>
<comment type="caution">
    <text evidence="1">The sequence shown here is derived from an EMBL/GenBank/DDBJ whole genome shotgun (WGS) entry which is preliminary data.</text>
</comment>
<gene>
    <name evidence="1" type="ORF">ETSY1_38835</name>
</gene>
<name>W4L846_ENTF1</name>
<proteinExistence type="predicted"/>
<evidence type="ECO:0008006" key="3">
    <source>
        <dbReference type="Google" id="ProtNLM"/>
    </source>
</evidence>
<accession>W4L846</accession>
<evidence type="ECO:0000313" key="1">
    <source>
        <dbReference type="EMBL" id="ETW93526.1"/>
    </source>
</evidence>
<protein>
    <recommendedName>
        <fullName evidence="3">HEAT repeat domain-containing protein</fullName>
    </recommendedName>
</protein>
<dbReference type="InterPro" id="IPR011989">
    <property type="entry name" value="ARM-like"/>
</dbReference>
<evidence type="ECO:0000313" key="2">
    <source>
        <dbReference type="Proteomes" id="UP000019141"/>
    </source>
</evidence>
<dbReference type="AlphaFoldDB" id="W4L846"/>
<dbReference type="Gene3D" id="1.25.10.10">
    <property type="entry name" value="Leucine-rich Repeat Variant"/>
    <property type="match status" value="1"/>
</dbReference>
<sequence length="269" mass="29783">MDIHMLYDLPPWEWPEDAEAMIIGLLQDAQADAEERLLAAELAGDYTNMNDALADALLAVVGSGEEAEALRGAAVIALGGALEHAYTMGFEDEDDILLTESGFHQVLNTLHQIYLDRNVPEDVRRRVLEASVRAPQDWHDEAVRDALSGNERWQLTAIFCMRFISGFDSHILEALDDDDPRIEYHAVCAAGNWEVDEAWPHVLDLLRNDDADKELRLAAIDAAASIRPVEAADILNQLTTSDDDDIVDAAYEALAMAGIIAELDDDDDW</sequence>
<dbReference type="HOGENOM" id="CLU_1037012_0_0_7"/>
<dbReference type="SUPFAM" id="SSF48371">
    <property type="entry name" value="ARM repeat"/>
    <property type="match status" value="1"/>
</dbReference>
<dbReference type="Proteomes" id="UP000019141">
    <property type="component" value="Unassembled WGS sequence"/>
</dbReference>
<organism evidence="1 2">
    <name type="scientific">Entotheonella factor</name>
    <dbReference type="NCBI Taxonomy" id="1429438"/>
    <lineage>
        <taxon>Bacteria</taxon>
        <taxon>Pseudomonadati</taxon>
        <taxon>Nitrospinota/Tectimicrobiota group</taxon>
        <taxon>Candidatus Tectimicrobiota</taxon>
        <taxon>Candidatus Entotheonellia</taxon>
        <taxon>Candidatus Entotheonellales</taxon>
        <taxon>Candidatus Entotheonellaceae</taxon>
        <taxon>Candidatus Entotheonella</taxon>
    </lineage>
</organism>
<dbReference type="EMBL" id="AZHW01001222">
    <property type="protein sequence ID" value="ETW93526.1"/>
    <property type="molecule type" value="Genomic_DNA"/>
</dbReference>
<dbReference type="InterPro" id="IPR016024">
    <property type="entry name" value="ARM-type_fold"/>
</dbReference>
<dbReference type="Pfam" id="PF13646">
    <property type="entry name" value="HEAT_2"/>
    <property type="match status" value="1"/>
</dbReference>
<reference evidence="1 2" key="1">
    <citation type="journal article" date="2014" name="Nature">
        <title>An environmental bacterial taxon with a large and distinct metabolic repertoire.</title>
        <authorList>
            <person name="Wilson M.C."/>
            <person name="Mori T."/>
            <person name="Ruckert C."/>
            <person name="Uria A.R."/>
            <person name="Helf M.J."/>
            <person name="Takada K."/>
            <person name="Gernert C."/>
            <person name="Steffens U.A."/>
            <person name="Heycke N."/>
            <person name="Schmitt S."/>
            <person name="Rinke C."/>
            <person name="Helfrich E.J."/>
            <person name="Brachmann A.O."/>
            <person name="Gurgui C."/>
            <person name="Wakimoto T."/>
            <person name="Kracht M."/>
            <person name="Crusemann M."/>
            <person name="Hentschel U."/>
            <person name="Abe I."/>
            <person name="Matsunaga S."/>
            <person name="Kalinowski J."/>
            <person name="Takeyama H."/>
            <person name="Piel J."/>
        </authorList>
    </citation>
    <scope>NUCLEOTIDE SEQUENCE [LARGE SCALE GENOMIC DNA]</scope>
    <source>
        <strain evidence="2">TSY1</strain>
    </source>
</reference>